<dbReference type="WBParaSite" id="HCON_00057930-00001">
    <property type="protein sequence ID" value="HCON_00057930-00001"/>
    <property type="gene ID" value="HCON_00057930"/>
</dbReference>
<dbReference type="SUPFAM" id="SSF56112">
    <property type="entry name" value="Protein kinase-like (PK-like)"/>
    <property type="match status" value="1"/>
</dbReference>
<evidence type="ECO:0000259" key="14">
    <source>
        <dbReference type="PROSITE" id="PS50108"/>
    </source>
</evidence>
<evidence type="ECO:0000256" key="4">
    <source>
        <dbReference type="ARBA" id="ARBA00022679"/>
    </source>
</evidence>
<dbReference type="OMA" id="KFVCPLR"/>
<evidence type="ECO:0000313" key="15">
    <source>
        <dbReference type="Proteomes" id="UP000025227"/>
    </source>
</evidence>
<keyword evidence="6 11" id="KW-0547">Nucleotide-binding</keyword>
<keyword evidence="7 11" id="KW-0067">ATP-binding</keyword>
<accession>A0A7I4Y7Y8</accession>
<feature type="region of interest" description="Disordered" evidence="12">
    <location>
        <begin position="135"/>
        <end position="278"/>
    </location>
</feature>
<dbReference type="InterPro" id="IPR011009">
    <property type="entry name" value="Kinase-like_dom_sf"/>
</dbReference>
<dbReference type="InterPro" id="IPR000095">
    <property type="entry name" value="CRIB_dom"/>
</dbReference>
<dbReference type="Gene3D" id="3.30.200.20">
    <property type="entry name" value="Phosphorylase Kinase, domain 1"/>
    <property type="match status" value="1"/>
</dbReference>
<dbReference type="InterPro" id="IPR051931">
    <property type="entry name" value="PAK3-like"/>
</dbReference>
<feature type="domain" description="CRIB" evidence="14">
    <location>
        <begin position="45"/>
        <end position="58"/>
    </location>
</feature>
<feature type="compositionally biased region" description="Pro residues" evidence="12">
    <location>
        <begin position="212"/>
        <end position="222"/>
    </location>
</feature>
<feature type="compositionally biased region" description="Low complexity" evidence="12">
    <location>
        <begin position="146"/>
        <end position="157"/>
    </location>
</feature>
<evidence type="ECO:0000256" key="2">
    <source>
        <dbReference type="ARBA" id="ARBA00008874"/>
    </source>
</evidence>
<keyword evidence="4" id="KW-0808">Transferase</keyword>
<dbReference type="FunFam" id="3.30.200.20:FF:000705">
    <property type="entry name" value="Non-specific serine/threonine protein kinase"/>
    <property type="match status" value="1"/>
</dbReference>
<organism evidence="15 16">
    <name type="scientific">Haemonchus contortus</name>
    <name type="common">Barber pole worm</name>
    <dbReference type="NCBI Taxonomy" id="6289"/>
    <lineage>
        <taxon>Eukaryota</taxon>
        <taxon>Metazoa</taxon>
        <taxon>Ecdysozoa</taxon>
        <taxon>Nematoda</taxon>
        <taxon>Chromadorea</taxon>
        <taxon>Rhabditida</taxon>
        <taxon>Rhabditina</taxon>
        <taxon>Rhabditomorpha</taxon>
        <taxon>Strongyloidea</taxon>
        <taxon>Trichostrongylidae</taxon>
        <taxon>Haemonchus</taxon>
    </lineage>
</organism>
<evidence type="ECO:0000313" key="16">
    <source>
        <dbReference type="WBParaSite" id="HCON_00057930-00001"/>
    </source>
</evidence>
<dbReference type="FunFam" id="1.10.510.10:FF:000768">
    <property type="entry name" value="Non-specific serine/threonine protein kinase"/>
    <property type="match status" value="1"/>
</dbReference>
<dbReference type="Pfam" id="PF00786">
    <property type="entry name" value="PBD"/>
    <property type="match status" value="1"/>
</dbReference>
<dbReference type="PROSITE" id="PS50011">
    <property type="entry name" value="PROTEIN_KINASE_DOM"/>
    <property type="match status" value="1"/>
</dbReference>
<evidence type="ECO:0000256" key="6">
    <source>
        <dbReference type="ARBA" id="ARBA00022741"/>
    </source>
</evidence>
<proteinExistence type="inferred from homology"/>
<dbReference type="PANTHER" id="PTHR45832:SF22">
    <property type="entry name" value="SERINE_THREONINE-PROTEIN KINASE SAMKA-RELATED"/>
    <property type="match status" value="1"/>
</dbReference>
<feature type="compositionally biased region" description="Basic and acidic residues" evidence="12">
    <location>
        <begin position="26"/>
        <end position="38"/>
    </location>
</feature>
<comment type="catalytic activity">
    <reaction evidence="10">
        <text>L-seryl-[protein] + ATP = O-phospho-L-seryl-[protein] + ADP + H(+)</text>
        <dbReference type="Rhea" id="RHEA:17989"/>
        <dbReference type="Rhea" id="RHEA-COMP:9863"/>
        <dbReference type="Rhea" id="RHEA-COMP:11604"/>
        <dbReference type="ChEBI" id="CHEBI:15378"/>
        <dbReference type="ChEBI" id="CHEBI:29999"/>
        <dbReference type="ChEBI" id="CHEBI:30616"/>
        <dbReference type="ChEBI" id="CHEBI:83421"/>
        <dbReference type="ChEBI" id="CHEBI:456216"/>
        <dbReference type="EC" id="2.7.11.1"/>
    </reaction>
</comment>
<dbReference type="InterPro" id="IPR000719">
    <property type="entry name" value="Prot_kinase_dom"/>
</dbReference>
<evidence type="ECO:0000256" key="7">
    <source>
        <dbReference type="ARBA" id="ARBA00022840"/>
    </source>
</evidence>
<evidence type="ECO:0000256" key="12">
    <source>
        <dbReference type="SAM" id="MobiDB-lite"/>
    </source>
</evidence>
<feature type="binding site" evidence="11">
    <location>
        <position position="407"/>
    </location>
    <ligand>
        <name>ATP</name>
        <dbReference type="ChEBI" id="CHEBI:30616"/>
    </ligand>
</feature>
<dbReference type="Gene3D" id="1.10.510.10">
    <property type="entry name" value="Transferase(Phosphotransferase) domain 1"/>
    <property type="match status" value="1"/>
</dbReference>
<evidence type="ECO:0000256" key="11">
    <source>
        <dbReference type="PROSITE-ProRule" id="PRU10141"/>
    </source>
</evidence>
<evidence type="ECO:0000256" key="5">
    <source>
        <dbReference type="ARBA" id="ARBA00022723"/>
    </source>
</evidence>
<dbReference type="Proteomes" id="UP000025227">
    <property type="component" value="Unplaced"/>
</dbReference>
<feature type="region of interest" description="Disordered" evidence="12">
    <location>
        <begin position="16"/>
        <end position="49"/>
    </location>
</feature>
<evidence type="ECO:0000259" key="13">
    <source>
        <dbReference type="PROSITE" id="PS50011"/>
    </source>
</evidence>
<evidence type="ECO:0000256" key="1">
    <source>
        <dbReference type="ARBA" id="ARBA00001946"/>
    </source>
</evidence>
<dbReference type="AlphaFoldDB" id="A0A7I4Y7Y8"/>
<dbReference type="GO" id="GO:0005524">
    <property type="term" value="F:ATP binding"/>
    <property type="evidence" value="ECO:0007669"/>
    <property type="project" value="UniProtKB-UniRule"/>
</dbReference>
<protein>
    <recommendedName>
        <fullName evidence="3">non-specific serine/threonine protein kinase</fullName>
        <ecNumber evidence="3">2.7.11.1</ecNumber>
    </recommendedName>
</protein>
<evidence type="ECO:0000256" key="3">
    <source>
        <dbReference type="ARBA" id="ARBA00012513"/>
    </source>
</evidence>
<evidence type="ECO:0000256" key="10">
    <source>
        <dbReference type="ARBA" id="ARBA00048679"/>
    </source>
</evidence>
<keyword evidence="15" id="KW-1185">Reference proteome</keyword>
<dbReference type="PROSITE" id="PS50108">
    <property type="entry name" value="CRIB"/>
    <property type="match status" value="1"/>
</dbReference>
<comment type="cofactor">
    <cofactor evidence="1">
        <name>Mg(2+)</name>
        <dbReference type="ChEBI" id="CHEBI:18420"/>
    </cofactor>
</comment>
<evidence type="ECO:0000256" key="9">
    <source>
        <dbReference type="ARBA" id="ARBA00047899"/>
    </source>
</evidence>
<keyword evidence="5" id="KW-0479">Metal-binding</keyword>
<dbReference type="GO" id="GO:0046872">
    <property type="term" value="F:metal ion binding"/>
    <property type="evidence" value="ECO:0007669"/>
    <property type="project" value="UniProtKB-KW"/>
</dbReference>
<dbReference type="Pfam" id="PF00069">
    <property type="entry name" value="Pkinase"/>
    <property type="match status" value="1"/>
</dbReference>
<dbReference type="PANTHER" id="PTHR45832">
    <property type="entry name" value="SERINE/THREONINE-PROTEIN KINASE SAMKA-RELATED-RELATED"/>
    <property type="match status" value="1"/>
</dbReference>
<dbReference type="EC" id="2.7.11.1" evidence="3"/>
<dbReference type="InterPro" id="IPR036936">
    <property type="entry name" value="CRIB_dom_sf"/>
</dbReference>
<feature type="domain" description="Protein kinase" evidence="13">
    <location>
        <begin position="373"/>
        <end position="624"/>
    </location>
</feature>
<dbReference type="Gene3D" id="3.90.810.10">
    <property type="entry name" value="CRIB domain"/>
    <property type="match status" value="1"/>
</dbReference>
<dbReference type="InterPro" id="IPR017441">
    <property type="entry name" value="Protein_kinase_ATP_BS"/>
</dbReference>
<name>A0A7I4Y7Y8_HAECO</name>
<comment type="catalytic activity">
    <reaction evidence="9">
        <text>L-threonyl-[protein] + ATP = O-phospho-L-threonyl-[protein] + ADP + H(+)</text>
        <dbReference type="Rhea" id="RHEA:46608"/>
        <dbReference type="Rhea" id="RHEA-COMP:11060"/>
        <dbReference type="Rhea" id="RHEA-COMP:11605"/>
        <dbReference type="ChEBI" id="CHEBI:15378"/>
        <dbReference type="ChEBI" id="CHEBI:30013"/>
        <dbReference type="ChEBI" id="CHEBI:30616"/>
        <dbReference type="ChEBI" id="CHEBI:61977"/>
        <dbReference type="ChEBI" id="CHEBI:456216"/>
        <dbReference type="EC" id="2.7.11.1"/>
    </reaction>
</comment>
<dbReference type="OrthoDB" id="1022360at2759"/>
<dbReference type="PROSITE" id="PS00108">
    <property type="entry name" value="PROTEIN_KINASE_ST"/>
    <property type="match status" value="1"/>
</dbReference>
<dbReference type="SMART" id="SM00285">
    <property type="entry name" value="PBD"/>
    <property type="match status" value="1"/>
</dbReference>
<dbReference type="InterPro" id="IPR008271">
    <property type="entry name" value="Ser/Thr_kinase_AS"/>
</dbReference>
<evidence type="ECO:0000256" key="8">
    <source>
        <dbReference type="ARBA" id="ARBA00022842"/>
    </source>
</evidence>
<dbReference type="PROSITE" id="PS00107">
    <property type="entry name" value="PROTEIN_KINASE_ATP"/>
    <property type="match status" value="1"/>
</dbReference>
<comment type="similarity">
    <text evidence="2">Belongs to the protein kinase superfamily. STE Ser/Thr protein kinase family. STE20 subfamily.</text>
</comment>
<keyword evidence="8" id="KW-0460">Magnesium</keyword>
<dbReference type="SMART" id="SM00220">
    <property type="entry name" value="S_TKc"/>
    <property type="match status" value="1"/>
</dbReference>
<sequence>MSTPKEKSKVRVRNFFGRIFSPGTSNEKDKGDSSDDSKPSSSLDISQPYNTVHRIHVGYDGQKFSGLPDTWMDSLLRDISEADQKKNPNAVVTALRFYAASMKEKEKAKFMTTTSVYNPSDEDCDDVEIQLNGQVTGHHAHAATPSGVNGSISNSGSKPAGLSLSSTDESMGDRGVPSPAPSFNSVRDCATDIARIPPHQQRKHSANDVETEPPPVPPPPIHPRSTVRREAPPPPPPPQRAKAAAGEISQTPNTIHKVPPKVPPKPAHLKASSTCASPPPFVSVTSSDTNSIGHSLSNGSVASNVSSEVENRSYSDKENAAAVAAIIEADKPKAIVEQEPVRVRSQPKEKMTDTQVLEELRQIVNQGDPLQKYEIKRQIGLGASGTVYVANRNDTNEVVAVKRMAFKTQPKKEMLLTEIKVMKQFRHPNVVNYIESYLVDADDLWVVMDYLEGGNLTDVVVKTELDEGQIAAVLKECVKALHFLHSHSIVHRDIKSDNVLLGMDGQVKLTDMGFCAQIQPGSKRDTVVGTPYWMSPEILNKKRYNYKVDIWSLGIMALEMIDGEPPYLHETPLKAIYLIAQNGKPEIKRRDQLSPDFLDFLDRCLVVEPEDRADTEELLRHPFLARAKPLSSLIPYIKAVKELKEKEKLCHK</sequence>
<reference evidence="16" key="1">
    <citation type="submission" date="2020-12" db="UniProtKB">
        <authorList>
            <consortium name="WormBaseParasite"/>
        </authorList>
    </citation>
    <scope>IDENTIFICATION</scope>
    <source>
        <strain evidence="16">MHco3</strain>
    </source>
</reference>
<dbReference type="GO" id="GO:0004674">
    <property type="term" value="F:protein serine/threonine kinase activity"/>
    <property type="evidence" value="ECO:0007669"/>
    <property type="project" value="UniProtKB-EC"/>
</dbReference>